<evidence type="ECO:0000313" key="2">
    <source>
        <dbReference type="EMBL" id="KAF1797148.1"/>
    </source>
</evidence>
<name>A0A8H4EXS1_MUCCL</name>
<dbReference type="SUPFAM" id="SSF52047">
    <property type="entry name" value="RNI-like"/>
    <property type="match status" value="1"/>
</dbReference>
<feature type="domain" description="F-box" evidence="1">
    <location>
        <begin position="9"/>
        <end position="38"/>
    </location>
</feature>
<evidence type="ECO:0000259" key="1">
    <source>
        <dbReference type="Pfam" id="PF12937"/>
    </source>
</evidence>
<dbReference type="EMBL" id="JAAECE010000010">
    <property type="protein sequence ID" value="KAF1797148.1"/>
    <property type="molecule type" value="Genomic_DNA"/>
</dbReference>
<dbReference type="Pfam" id="PF12937">
    <property type="entry name" value="F-box-like"/>
    <property type="match status" value="1"/>
</dbReference>
<dbReference type="SUPFAM" id="SSF81383">
    <property type="entry name" value="F-box domain"/>
    <property type="match status" value="1"/>
</dbReference>
<sequence>MMSTTAGHRLPLEIWFDIFSYISDSKELGNCRLICRSLDPVAEKVMLKQVPLDTDKNARKLYSYLTQKPWITRSIQCVKLTPYGIELYLFKEIMRLLLTPHLRMLDGYVTERDNDYVSIILDIVRDPAFNCIQLEKLPCSGHLCKAYVDLACHFKATLQSMDFVFWKNLDQALVDMISIDFLQLKKVTQLRIYLHNSADDSLEQLEQLLKGLVHLETLDWETMEDYYVEDPPHIYFNDWLATKVSQVESLHTLTIQHNSYPCDPEALLYLSYKYPNIKTLEIQGEWSGRQPYYTVFENVEAFHLKKLRVHCWGGIERLADVWKRQGNSVSIKYGGPDVHYTQGKCTLDIKKEKHLDHTVFDIDDAFYTIPLEAFVVFLAALSKSVITELELDLAFFEEHAHYENTFPSDLLEAAQLTECLKIRANGLYLSKRTNFPRLHTVELIGMNISTKDMTNLGLSSPSLQHLTLLSCCVSEKLSGSDLRHERVIDLSRNQLITLSIHGEAVSQDNAKTDIKEKDEETHIYVTIGELEHHFIATSYSNNTCLQLFQRSDSVHSKASTAVVTIKCTSLQRLKVDLDDIRCDMEFNTDGSIKKTNPNIQR</sequence>
<comment type="caution">
    <text evidence="2">The sequence shown here is derived from an EMBL/GenBank/DDBJ whole genome shotgun (WGS) entry which is preliminary data.</text>
</comment>
<accession>A0A8H4EXS1</accession>
<dbReference type="InterPro" id="IPR036047">
    <property type="entry name" value="F-box-like_dom_sf"/>
</dbReference>
<dbReference type="Proteomes" id="UP000469890">
    <property type="component" value="Unassembled WGS sequence"/>
</dbReference>
<dbReference type="InterPro" id="IPR032675">
    <property type="entry name" value="LRR_dom_sf"/>
</dbReference>
<proteinExistence type="predicted"/>
<dbReference type="AlphaFoldDB" id="A0A8H4EXS1"/>
<protein>
    <recommendedName>
        <fullName evidence="1">F-box domain-containing protein</fullName>
    </recommendedName>
</protein>
<gene>
    <name evidence="2" type="ORF">FB192DRAFT_1402372</name>
</gene>
<dbReference type="InterPro" id="IPR001810">
    <property type="entry name" value="F-box_dom"/>
</dbReference>
<organism evidence="2 3">
    <name type="scientific">Mucor circinelloides f. lusitanicus</name>
    <name type="common">Mucor racemosus var. lusitanicus</name>
    <dbReference type="NCBI Taxonomy" id="29924"/>
    <lineage>
        <taxon>Eukaryota</taxon>
        <taxon>Fungi</taxon>
        <taxon>Fungi incertae sedis</taxon>
        <taxon>Mucoromycota</taxon>
        <taxon>Mucoromycotina</taxon>
        <taxon>Mucoromycetes</taxon>
        <taxon>Mucorales</taxon>
        <taxon>Mucorineae</taxon>
        <taxon>Mucoraceae</taxon>
        <taxon>Mucor</taxon>
    </lineage>
</organism>
<evidence type="ECO:0000313" key="3">
    <source>
        <dbReference type="Proteomes" id="UP000469890"/>
    </source>
</evidence>
<reference evidence="2 3" key="1">
    <citation type="submission" date="2019-09" db="EMBL/GenBank/DDBJ databases">
        <authorList>
            <consortium name="DOE Joint Genome Institute"/>
            <person name="Mondo S.J."/>
            <person name="Navarro-Mendoza M.I."/>
            <person name="Perez-Arques C."/>
            <person name="Panchal S."/>
            <person name="Nicolas F.E."/>
            <person name="Ganguly P."/>
            <person name="Pangilinan J."/>
            <person name="Grigoriev I."/>
            <person name="Heitman J."/>
            <person name="Sanya K."/>
            <person name="Garre V."/>
        </authorList>
    </citation>
    <scope>NUCLEOTIDE SEQUENCE [LARGE SCALE GENOMIC DNA]</scope>
    <source>
        <strain evidence="2 3">MU402</strain>
    </source>
</reference>
<dbReference type="Gene3D" id="3.80.10.10">
    <property type="entry name" value="Ribonuclease Inhibitor"/>
    <property type="match status" value="1"/>
</dbReference>